<dbReference type="InterPro" id="IPR038441">
    <property type="entry name" value="THAP_Znf_sf"/>
</dbReference>
<dbReference type="OMA" id="INCTNER"/>
<keyword evidence="9" id="KW-1185">Reference proteome</keyword>
<dbReference type="SUPFAM" id="SSF57716">
    <property type="entry name" value="Glucocorticoid receptor-like (DNA-binding domain)"/>
    <property type="match status" value="1"/>
</dbReference>
<proteinExistence type="predicted"/>
<accession>A0A226F044</accession>
<dbReference type="Gene3D" id="6.20.210.20">
    <property type="entry name" value="THAP domain"/>
    <property type="match status" value="1"/>
</dbReference>
<evidence type="ECO:0000256" key="4">
    <source>
        <dbReference type="ARBA" id="ARBA00023125"/>
    </source>
</evidence>
<evidence type="ECO:0000313" key="9">
    <source>
        <dbReference type="Proteomes" id="UP000198287"/>
    </source>
</evidence>
<keyword evidence="4 5" id="KW-0238">DNA-binding</keyword>
<evidence type="ECO:0000259" key="7">
    <source>
        <dbReference type="PROSITE" id="PS50950"/>
    </source>
</evidence>
<evidence type="ECO:0000256" key="1">
    <source>
        <dbReference type="ARBA" id="ARBA00022723"/>
    </source>
</evidence>
<evidence type="ECO:0000256" key="3">
    <source>
        <dbReference type="ARBA" id="ARBA00022833"/>
    </source>
</evidence>
<feature type="compositionally biased region" description="Basic residues" evidence="6">
    <location>
        <begin position="168"/>
        <end position="182"/>
    </location>
</feature>
<evidence type="ECO:0000313" key="8">
    <source>
        <dbReference type="EMBL" id="OXA62286.1"/>
    </source>
</evidence>
<feature type="compositionally biased region" description="Low complexity" evidence="6">
    <location>
        <begin position="131"/>
        <end position="164"/>
    </location>
</feature>
<dbReference type="SMART" id="SM00692">
    <property type="entry name" value="DM3"/>
    <property type="match status" value="1"/>
</dbReference>
<keyword evidence="1" id="KW-0479">Metal-binding</keyword>
<dbReference type="Proteomes" id="UP000198287">
    <property type="component" value="Unassembled WGS sequence"/>
</dbReference>
<evidence type="ECO:0000256" key="6">
    <source>
        <dbReference type="SAM" id="MobiDB-lite"/>
    </source>
</evidence>
<dbReference type="EMBL" id="LNIX01000001">
    <property type="protein sequence ID" value="OXA62286.1"/>
    <property type="molecule type" value="Genomic_DNA"/>
</dbReference>
<protein>
    <submittedName>
        <fullName evidence="8">THAP domain-containing protein 2</fullName>
    </submittedName>
</protein>
<evidence type="ECO:0000256" key="2">
    <source>
        <dbReference type="ARBA" id="ARBA00022771"/>
    </source>
</evidence>
<dbReference type="AlphaFoldDB" id="A0A226F044"/>
<evidence type="ECO:0000256" key="5">
    <source>
        <dbReference type="PROSITE-ProRule" id="PRU00309"/>
    </source>
</evidence>
<dbReference type="SMART" id="SM00980">
    <property type="entry name" value="THAP"/>
    <property type="match status" value="1"/>
</dbReference>
<keyword evidence="3" id="KW-0862">Zinc</keyword>
<name>A0A226F044_FOLCA</name>
<comment type="caution">
    <text evidence="8">The sequence shown here is derived from an EMBL/GenBank/DDBJ whole genome shotgun (WGS) entry which is preliminary data.</text>
</comment>
<dbReference type="PROSITE" id="PS50950">
    <property type="entry name" value="ZF_THAP"/>
    <property type="match status" value="1"/>
</dbReference>
<dbReference type="Pfam" id="PF05485">
    <property type="entry name" value="THAP"/>
    <property type="match status" value="1"/>
</dbReference>
<dbReference type="GO" id="GO:0003677">
    <property type="term" value="F:DNA binding"/>
    <property type="evidence" value="ECO:0007669"/>
    <property type="project" value="UniProtKB-UniRule"/>
</dbReference>
<feature type="domain" description="THAP-type" evidence="7">
    <location>
        <begin position="25"/>
        <end position="101"/>
    </location>
</feature>
<reference evidence="8 9" key="1">
    <citation type="submission" date="2015-12" db="EMBL/GenBank/DDBJ databases">
        <title>The genome of Folsomia candida.</title>
        <authorList>
            <person name="Faddeeva A."/>
            <person name="Derks M.F."/>
            <person name="Anvar Y."/>
            <person name="Smit S."/>
            <person name="Van Straalen N."/>
            <person name="Roelofs D."/>
        </authorList>
    </citation>
    <scope>NUCLEOTIDE SEQUENCE [LARGE SCALE GENOMIC DNA]</scope>
    <source>
        <strain evidence="8 9">VU population</strain>
        <tissue evidence="8">Whole body</tissue>
    </source>
</reference>
<gene>
    <name evidence="8" type="ORF">Fcan01_03289</name>
</gene>
<dbReference type="GO" id="GO:0008270">
    <property type="term" value="F:zinc ion binding"/>
    <property type="evidence" value="ECO:0007669"/>
    <property type="project" value="UniProtKB-KW"/>
</dbReference>
<dbReference type="InterPro" id="IPR006612">
    <property type="entry name" value="THAP_Znf"/>
</dbReference>
<organism evidence="8 9">
    <name type="scientific">Folsomia candida</name>
    <name type="common">Springtail</name>
    <dbReference type="NCBI Taxonomy" id="158441"/>
    <lineage>
        <taxon>Eukaryota</taxon>
        <taxon>Metazoa</taxon>
        <taxon>Ecdysozoa</taxon>
        <taxon>Arthropoda</taxon>
        <taxon>Hexapoda</taxon>
        <taxon>Collembola</taxon>
        <taxon>Entomobryomorpha</taxon>
        <taxon>Isotomoidea</taxon>
        <taxon>Isotomidae</taxon>
        <taxon>Proisotominae</taxon>
        <taxon>Folsomia</taxon>
    </lineage>
</organism>
<keyword evidence="2 5" id="KW-0863">Zinc-finger</keyword>
<feature type="region of interest" description="Disordered" evidence="6">
    <location>
        <begin position="126"/>
        <end position="185"/>
    </location>
</feature>
<sequence>MHTLHVSLPSNEVTQPWGSPPPRTLKITSCKYPRCAKTKHKNPEAQFYQFPSQPDRFKKWCEYLDLDCQNVPPVSMICDLHFKDDQFDNSKKTKTIRPSIKIFCVAGAIINKVTSIAVSPPSLDVSQPEISGSFESPCSPSSSVSSPRPQSNISSPETSPSSTTDNKKRIRQLQQKLRRPRVKVQPERIMESLNEVMNDAYRTSSINGQRRFTGLIWK</sequence>